<accession>A0ABY8US16</accession>
<sequence length="38" mass="4404">MPIDAYQVIMVMFSFGMFVLSLLSFVVKIVTELLKHKK</sequence>
<name>A0ABY8US16_9BACI</name>
<dbReference type="Pfam" id="PF16935">
    <property type="entry name" value="Hol_Tox"/>
    <property type="match status" value="1"/>
</dbReference>
<feature type="transmembrane region" description="Helical" evidence="1">
    <location>
        <begin position="6"/>
        <end position="30"/>
    </location>
</feature>
<dbReference type="EMBL" id="CP126446">
    <property type="protein sequence ID" value="WIF96471.1"/>
    <property type="molecule type" value="Genomic_DNA"/>
</dbReference>
<evidence type="ECO:0000313" key="3">
    <source>
        <dbReference type="Proteomes" id="UP001236652"/>
    </source>
</evidence>
<reference evidence="2 3" key="1">
    <citation type="submission" date="2023-05" db="EMBL/GenBank/DDBJ databases">
        <title>Comparative genomics reveals the evidence of polycyclic aromatic hydrocarbons degradation in moderately halophilic genus Pontibacillus.</title>
        <authorList>
            <person name="Yang H."/>
            <person name="Qian Z."/>
        </authorList>
    </citation>
    <scope>NUCLEOTIDE SEQUENCE [LARGE SCALE GENOMIC DNA]</scope>
    <source>
        <strain evidence="3">HN14</strain>
    </source>
</reference>
<dbReference type="Proteomes" id="UP001236652">
    <property type="component" value="Chromosome"/>
</dbReference>
<protein>
    <submittedName>
        <fullName evidence="2">Holin-like toxin</fullName>
    </submittedName>
</protein>
<keyword evidence="1" id="KW-0812">Transmembrane</keyword>
<proteinExistence type="predicted"/>
<organism evidence="2 3">
    <name type="scientific">Pontibacillus chungwhensis</name>
    <dbReference type="NCBI Taxonomy" id="265426"/>
    <lineage>
        <taxon>Bacteria</taxon>
        <taxon>Bacillati</taxon>
        <taxon>Bacillota</taxon>
        <taxon>Bacilli</taxon>
        <taxon>Bacillales</taxon>
        <taxon>Bacillaceae</taxon>
        <taxon>Pontibacillus</taxon>
    </lineage>
</organism>
<keyword evidence="1" id="KW-0472">Membrane</keyword>
<gene>
    <name evidence="2" type="ORF">QNI29_11980</name>
</gene>
<keyword evidence="1" id="KW-1133">Transmembrane helix</keyword>
<evidence type="ECO:0000313" key="2">
    <source>
        <dbReference type="EMBL" id="WIF96471.1"/>
    </source>
</evidence>
<keyword evidence="3" id="KW-1185">Reference proteome</keyword>
<dbReference type="RefSeq" id="WP_255687396.1">
    <property type="nucleotide sequence ID" value="NZ_CP126446.1"/>
</dbReference>
<evidence type="ECO:0000256" key="1">
    <source>
        <dbReference type="SAM" id="Phobius"/>
    </source>
</evidence>
<dbReference type="InterPro" id="IPR031616">
    <property type="entry name" value="BsrE-like"/>
</dbReference>